<dbReference type="EMBL" id="JAYMYS010000008">
    <property type="protein sequence ID" value="KAK7385335.1"/>
    <property type="molecule type" value="Genomic_DNA"/>
</dbReference>
<gene>
    <name evidence="1" type="ORF">VNO78_31051</name>
</gene>
<organism evidence="1 2">
    <name type="scientific">Psophocarpus tetragonolobus</name>
    <name type="common">Winged bean</name>
    <name type="synonym">Dolichos tetragonolobus</name>
    <dbReference type="NCBI Taxonomy" id="3891"/>
    <lineage>
        <taxon>Eukaryota</taxon>
        <taxon>Viridiplantae</taxon>
        <taxon>Streptophyta</taxon>
        <taxon>Embryophyta</taxon>
        <taxon>Tracheophyta</taxon>
        <taxon>Spermatophyta</taxon>
        <taxon>Magnoliopsida</taxon>
        <taxon>eudicotyledons</taxon>
        <taxon>Gunneridae</taxon>
        <taxon>Pentapetalae</taxon>
        <taxon>rosids</taxon>
        <taxon>fabids</taxon>
        <taxon>Fabales</taxon>
        <taxon>Fabaceae</taxon>
        <taxon>Papilionoideae</taxon>
        <taxon>50 kb inversion clade</taxon>
        <taxon>NPAAA clade</taxon>
        <taxon>indigoferoid/millettioid clade</taxon>
        <taxon>Phaseoleae</taxon>
        <taxon>Psophocarpus</taxon>
    </lineage>
</organism>
<accession>A0AAN9X6V0</accession>
<name>A0AAN9X6V0_PSOTE</name>
<reference evidence="1 2" key="1">
    <citation type="submission" date="2024-01" db="EMBL/GenBank/DDBJ databases">
        <title>The genomes of 5 underutilized Papilionoideae crops provide insights into root nodulation and disease resistanc.</title>
        <authorList>
            <person name="Jiang F."/>
        </authorList>
    </citation>
    <scope>NUCLEOTIDE SEQUENCE [LARGE SCALE GENOMIC DNA]</scope>
    <source>
        <strain evidence="1">DUOXIRENSHENG_FW03</strain>
        <tissue evidence="1">Leaves</tissue>
    </source>
</reference>
<sequence length="104" mass="11340">MVVEEGATLGKVKVVKGDGEGKKGSGVEGRGIRWCHGPLCRVPATKPKLQLLLALQAKRKRRYVCDSEGNFLQAGTMLFQLLPKAREVKVRMSSNGCNTKAVQM</sequence>
<proteinExistence type="predicted"/>
<comment type="caution">
    <text evidence="1">The sequence shown here is derived from an EMBL/GenBank/DDBJ whole genome shotgun (WGS) entry which is preliminary data.</text>
</comment>
<protein>
    <submittedName>
        <fullName evidence="1">Uncharacterized protein</fullName>
    </submittedName>
</protein>
<keyword evidence="2" id="KW-1185">Reference proteome</keyword>
<evidence type="ECO:0000313" key="2">
    <source>
        <dbReference type="Proteomes" id="UP001386955"/>
    </source>
</evidence>
<dbReference type="Proteomes" id="UP001386955">
    <property type="component" value="Unassembled WGS sequence"/>
</dbReference>
<dbReference type="AlphaFoldDB" id="A0AAN9X6V0"/>
<evidence type="ECO:0000313" key="1">
    <source>
        <dbReference type="EMBL" id="KAK7385335.1"/>
    </source>
</evidence>